<comment type="similarity">
    <text evidence="1">Belongs to the short-chain dehydrogenases/reductases (SDR) family.</text>
</comment>
<evidence type="ECO:0000256" key="3">
    <source>
        <dbReference type="ARBA" id="ARBA00042907"/>
    </source>
</evidence>
<evidence type="ECO:0000256" key="6">
    <source>
        <dbReference type="ARBA" id="ARBA00066455"/>
    </source>
</evidence>
<dbReference type="InterPro" id="IPR057326">
    <property type="entry name" value="KR_dom"/>
</dbReference>
<evidence type="ECO:0000256" key="2">
    <source>
        <dbReference type="ARBA" id="ARBA00023002"/>
    </source>
</evidence>
<evidence type="ECO:0000256" key="5">
    <source>
        <dbReference type="ARBA" id="ARBA00060518"/>
    </source>
</evidence>
<dbReference type="InterPro" id="IPR020904">
    <property type="entry name" value="Sc_DH/Rdtase_CS"/>
</dbReference>
<dbReference type="SMART" id="SM00822">
    <property type="entry name" value="PKS_KR"/>
    <property type="match status" value="1"/>
</dbReference>
<dbReference type="InterPro" id="IPR002347">
    <property type="entry name" value="SDR_fam"/>
</dbReference>
<comment type="catalytic activity">
    <reaction evidence="4">
        <text>(2R,3S)-2,3-dihydroxy-2,3-dihydro-p-cumate + NAD(+) = 2,3-dihydroxy-p-cumate + NADH + H(+)</text>
        <dbReference type="Rhea" id="RHEA:23772"/>
        <dbReference type="ChEBI" id="CHEBI:15378"/>
        <dbReference type="ChEBI" id="CHEBI:36647"/>
        <dbReference type="ChEBI" id="CHEBI:57540"/>
        <dbReference type="ChEBI" id="CHEBI:57945"/>
        <dbReference type="ChEBI" id="CHEBI:58420"/>
        <dbReference type="EC" id="1.3.1.58"/>
    </reaction>
</comment>
<dbReference type="NCBIfam" id="NF009466">
    <property type="entry name" value="PRK12826.1-2"/>
    <property type="match status" value="1"/>
</dbReference>
<sequence>MATFTDLQGKVALVTGASGDIGLAVCEKLLEDGSKVYATYNNNPARLGELADRQDFAGRLVALKCDITNKAELDAAMARIEEAEGKLDVLVNNAGKYRDNLFSMMDFDEFDDVVKTNLYGTFMATKAALRLLRKAKQATVVNVSSIAGLTNSFGQTNYSAAKAGMIGFTRTLAGELGSKGVRVNAVAPGLIESVMTKRVPRNVIRQTLSVIPLQRMGETREVAEAIAFLCSSSSSYVVGQTLVVDGGLIMR</sequence>
<keyword evidence="2" id="KW-0560">Oxidoreductase</keyword>
<dbReference type="FunFam" id="3.40.50.720:FF:000173">
    <property type="entry name" value="3-oxoacyl-[acyl-carrier protein] reductase"/>
    <property type="match status" value="1"/>
</dbReference>
<dbReference type="Gene3D" id="3.40.50.720">
    <property type="entry name" value="NAD(P)-binding Rossmann-like Domain"/>
    <property type="match status" value="1"/>
</dbReference>
<evidence type="ECO:0000313" key="10">
    <source>
        <dbReference type="EMBL" id="SIQ73994.1"/>
    </source>
</evidence>
<evidence type="ECO:0000313" key="11">
    <source>
        <dbReference type="Proteomes" id="UP000185841"/>
    </source>
</evidence>
<evidence type="ECO:0000256" key="1">
    <source>
        <dbReference type="ARBA" id="ARBA00006484"/>
    </source>
</evidence>
<gene>
    <name evidence="10" type="ORF">SAMN05878282_107167</name>
</gene>
<dbReference type="InterPro" id="IPR050259">
    <property type="entry name" value="SDR"/>
</dbReference>
<reference evidence="10 11" key="1">
    <citation type="submission" date="2017-01" db="EMBL/GenBank/DDBJ databases">
        <authorList>
            <person name="Mah S.A."/>
            <person name="Swanson W.J."/>
            <person name="Moy G.W."/>
            <person name="Vacquier V.D."/>
        </authorList>
    </citation>
    <scope>NUCLEOTIDE SEQUENCE [LARGE SCALE GENOMIC DNA]</scope>
    <source>
        <strain evidence="10 11">RU36E</strain>
    </source>
</reference>
<dbReference type="RefSeq" id="WP_076427889.1">
    <property type="nucleotide sequence ID" value="NZ_FTMP01000007.1"/>
</dbReference>
<accession>A0A1N7G5U5</accession>
<protein>
    <recommendedName>
        <fullName evidence="7">2,3-dihydroxy-2,3-dihydro-p-cumate dehydrogenase</fullName>
        <ecNumber evidence="6">1.3.1.58</ecNumber>
    </recommendedName>
    <alternativeName>
        <fullName evidence="3">Biphenyl-2,3-dihydro-2,3-diol dehydrogenase</fullName>
    </alternativeName>
</protein>
<keyword evidence="8" id="KW-0175">Coiled coil</keyword>
<proteinExistence type="inferred from homology"/>
<comment type="pathway">
    <text evidence="5">Aromatic compound metabolism; p-cumate degradation; acetaldehyde and pyruvate from p-cumate: step 2/7.</text>
</comment>
<dbReference type="PROSITE" id="PS00061">
    <property type="entry name" value="ADH_SHORT"/>
    <property type="match status" value="1"/>
</dbReference>
<dbReference type="PRINTS" id="PR00080">
    <property type="entry name" value="SDRFAMILY"/>
</dbReference>
<dbReference type="PANTHER" id="PTHR42879">
    <property type="entry name" value="3-OXOACYL-(ACYL-CARRIER-PROTEIN) REDUCTASE"/>
    <property type="match status" value="1"/>
</dbReference>
<evidence type="ECO:0000256" key="4">
    <source>
        <dbReference type="ARBA" id="ARBA00050226"/>
    </source>
</evidence>
<organism evidence="10 11">
    <name type="scientific">Aquipseudomonas alcaligenes</name>
    <name type="common">Pseudomonas alcaligenes</name>
    <dbReference type="NCBI Taxonomy" id="43263"/>
    <lineage>
        <taxon>Bacteria</taxon>
        <taxon>Pseudomonadati</taxon>
        <taxon>Pseudomonadota</taxon>
        <taxon>Gammaproteobacteria</taxon>
        <taxon>Pseudomonadales</taxon>
        <taxon>Pseudomonadaceae</taxon>
        <taxon>Aquipseudomonas</taxon>
    </lineage>
</organism>
<dbReference type="AlphaFoldDB" id="A0A1N7G5U5"/>
<dbReference type="PRINTS" id="PR00081">
    <property type="entry name" value="GDHRDH"/>
</dbReference>
<feature type="domain" description="Ketoreductase" evidence="9">
    <location>
        <begin position="10"/>
        <end position="189"/>
    </location>
</feature>
<dbReference type="PANTHER" id="PTHR42879:SF2">
    <property type="entry name" value="3-OXOACYL-[ACYL-CARRIER-PROTEIN] REDUCTASE FABG"/>
    <property type="match status" value="1"/>
</dbReference>
<dbReference type="GO" id="GO:0018511">
    <property type="term" value="F:2,3-dihydroxy-2,3-dihydro-p-cumate dehydrogenase activity"/>
    <property type="evidence" value="ECO:0007669"/>
    <property type="project" value="UniProtKB-EC"/>
</dbReference>
<evidence type="ECO:0000256" key="8">
    <source>
        <dbReference type="SAM" id="Coils"/>
    </source>
</evidence>
<name>A0A1N7G5U5_AQUAC</name>
<dbReference type="EC" id="1.3.1.58" evidence="6"/>
<evidence type="ECO:0000259" key="9">
    <source>
        <dbReference type="SMART" id="SM00822"/>
    </source>
</evidence>
<evidence type="ECO:0000256" key="7">
    <source>
        <dbReference type="ARBA" id="ARBA00073443"/>
    </source>
</evidence>
<dbReference type="EMBL" id="FTMP01000007">
    <property type="protein sequence ID" value="SIQ73994.1"/>
    <property type="molecule type" value="Genomic_DNA"/>
</dbReference>
<dbReference type="SUPFAM" id="SSF51735">
    <property type="entry name" value="NAD(P)-binding Rossmann-fold domains"/>
    <property type="match status" value="1"/>
</dbReference>
<dbReference type="Proteomes" id="UP000185841">
    <property type="component" value="Unassembled WGS sequence"/>
</dbReference>
<dbReference type="GO" id="GO:0032787">
    <property type="term" value="P:monocarboxylic acid metabolic process"/>
    <property type="evidence" value="ECO:0007669"/>
    <property type="project" value="UniProtKB-ARBA"/>
</dbReference>
<dbReference type="InterPro" id="IPR036291">
    <property type="entry name" value="NAD(P)-bd_dom_sf"/>
</dbReference>
<dbReference type="Pfam" id="PF13561">
    <property type="entry name" value="adh_short_C2"/>
    <property type="match status" value="1"/>
</dbReference>
<feature type="coiled-coil region" evidence="8">
    <location>
        <begin position="73"/>
        <end position="100"/>
    </location>
</feature>